<name>A0A836L1S1_9TRYP</name>
<evidence type="ECO:0000256" key="2">
    <source>
        <dbReference type="SAM" id="MobiDB-lite"/>
    </source>
</evidence>
<feature type="compositionally biased region" description="Low complexity" evidence="2">
    <location>
        <begin position="99"/>
        <end position="122"/>
    </location>
</feature>
<proteinExistence type="predicted"/>
<feature type="compositionally biased region" description="Polar residues" evidence="2">
    <location>
        <begin position="86"/>
        <end position="98"/>
    </location>
</feature>
<feature type="region of interest" description="Disordered" evidence="2">
    <location>
        <begin position="364"/>
        <end position="388"/>
    </location>
</feature>
<keyword evidence="1" id="KW-0175">Coiled coil</keyword>
<organism evidence="3 4">
    <name type="scientific">Porcisia hertigi</name>
    <dbReference type="NCBI Taxonomy" id="2761500"/>
    <lineage>
        <taxon>Eukaryota</taxon>
        <taxon>Discoba</taxon>
        <taxon>Euglenozoa</taxon>
        <taxon>Kinetoplastea</taxon>
        <taxon>Metakinetoplastina</taxon>
        <taxon>Trypanosomatida</taxon>
        <taxon>Trypanosomatidae</taxon>
        <taxon>Leishmaniinae</taxon>
        <taxon>Porcisia</taxon>
    </lineage>
</organism>
<comment type="caution">
    <text evidence="3">The sequence shown here is derived from an EMBL/GenBank/DDBJ whole genome shotgun (WGS) entry which is preliminary data.</text>
</comment>
<accession>A0A836L1S1</accession>
<feature type="coiled-coil region" evidence="1">
    <location>
        <begin position="145"/>
        <end position="172"/>
    </location>
</feature>
<evidence type="ECO:0000256" key="1">
    <source>
        <dbReference type="SAM" id="Coils"/>
    </source>
</evidence>
<dbReference type="RefSeq" id="XP_067754316.1">
    <property type="nucleotide sequence ID" value="XM_067898159.1"/>
</dbReference>
<evidence type="ECO:0000313" key="4">
    <source>
        <dbReference type="Proteomes" id="UP000674318"/>
    </source>
</evidence>
<dbReference type="EMBL" id="JAFJZO010000033">
    <property type="protein sequence ID" value="KAG5495064.1"/>
    <property type="molecule type" value="Genomic_DNA"/>
</dbReference>
<dbReference type="KEGG" id="phet:94288236"/>
<gene>
    <name evidence="3" type="ORF">JKF63_02117</name>
</gene>
<reference evidence="3 4" key="1">
    <citation type="submission" date="2021-02" db="EMBL/GenBank/DDBJ databases">
        <title>Porcisia hertigi Genome sequencing and assembly.</title>
        <authorList>
            <person name="Almutairi H."/>
            <person name="Gatherer D."/>
        </authorList>
    </citation>
    <scope>NUCLEOTIDE SEQUENCE [LARGE SCALE GENOMIC DNA]</scope>
    <source>
        <strain evidence="3 4">C119</strain>
    </source>
</reference>
<dbReference type="GeneID" id="94288236"/>
<dbReference type="OrthoDB" id="273262at2759"/>
<dbReference type="AlphaFoldDB" id="A0A836L1S1"/>
<keyword evidence="4" id="KW-1185">Reference proteome</keyword>
<feature type="compositionally biased region" description="Polar residues" evidence="2">
    <location>
        <begin position="370"/>
        <end position="380"/>
    </location>
</feature>
<evidence type="ECO:0000313" key="3">
    <source>
        <dbReference type="EMBL" id="KAG5495064.1"/>
    </source>
</evidence>
<sequence>MDHGDTAFYGDAVLDSGEDEASHATLKLLGDFPEPLTEPQRRAVHRHVSQKVREYEVVRQQVAIVEKGYLALLRLVKRLRREVSDLSTNLSDSRNKSYSSASPAVHTASTSTASATKEGSTAPKHRAGGMLLRSSAFSALQRVLQAAKSEQLDEKAEQLARQREKIARESRLHLVRQDLETQEALLEPLQRKYARAVALGADAAEKATPLLVLLEDMWRLEALYPSRFSMIAKGTLQPVLDDGTRAEEANDRADEEVGVVGTEGTAGCTTTDSAAAAPFMVPFTPAQYTPDLEDLVRAQVELVVDEYLAYRTRMDPILYELEHSQQLAKAKKVDELMDTIGIAGADAGTEVLPIGGAAAILENPRPGASAKTTQQMMNISSEDEDDDQAERCVAIGADDTDADRHDREQIQTALAALDDFEDA</sequence>
<dbReference type="Proteomes" id="UP000674318">
    <property type="component" value="Unassembled WGS sequence"/>
</dbReference>
<protein>
    <submittedName>
        <fullName evidence="3">Uncharacterized protein</fullName>
    </submittedName>
</protein>
<feature type="region of interest" description="Disordered" evidence="2">
    <location>
        <begin position="86"/>
        <end position="126"/>
    </location>
</feature>